<protein>
    <submittedName>
        <fullName evidence="3">Phasin family protein</fullName>
    </submittedName>
</protein>
<dbReference type="NCBIfam" id="TIGR01841">
    <property type="entry name" value="phasin"/>
    <property type="match status" value="1"/>
</dbReference>
<feature type="domain" description="Phasin" evidence="2">
    <location>
        <begin position="126"/>
        <end position="225"/>
    </location>
</feature>
<name>A0A6G6YAS3_9SPHN</name>
<evidence type="ECO:0000313" key="3">
    <source>
        <dbReference type="EMBL" id="QIG81676.1"/>
    </source>
</evidence>
<dbReference type="InterPro" id="IPR018968">
    <property type="entry name" value="Phasin"/>
</dbReference>
<accession>A0A6G6YAS3</accession>
<evidence type="ECO:0000259" key="2">
    <source>
        <dbReference type="Pfam" id="PF09361"/>
    </source>
</evidence>
<reference evidence="3 4" key="1">
    <citation type="submission" date="2020-02" db="EMBL/GenBank/DDBJ databases">
        <authorList>
            <person name="Zheng R.K."/>
            <person name="Sun C.M."/>
        </authorList>
    </citation>
    <scope>NUCLEOTIDE SEQUENCE [LARGE SCALE GENOMIC DNA]</scope>
    <source>
        <strain evidence="4">zrk23</strain>
    </source>
</reference>
<organism evidence="3 4">
    <name type="scientific">Stakelama tenebrarum</name>
    <dbReference type="NCBI Taxonomy" id="2711215"/>
    <lineage>
        <taxon>Bacteria</taxon>
        <taxon>Pseudomonadati</taxon>
        <taxon>Pseudomonadota</taxon>
        <taxon>Alphaproteobacteria</taxon>
        <taxon>Sphingomonadales</taxon>
        <taxon>Sphingomonadaceae</taxon>
        <taxon>Stakelama</taxon>
    </lineage>
</organism>
<feature type="compositionally biased region" description="Low complexity" evidence="1">
    <location>
        <begin position="1"/>
        <end position="15"/>
    </location>
</feature>
<dbReference type="KEGG" id="spzr:G5C33_19075"/>
<feature type="region of interest" description="Disordered" evidence="1">
    <location>
        <begin position="1"/>
        <end position="81"/>
    </location>
</feature>
<dbReference type="AlphaFoldDB" id="A0A6G6YAS3"/>
<feature type="compositionally biased region" description="Low complexity" evidence="1">
    <location>
        <begin position="30"/>
        <end position="60"/>
    </location>
</feature>
<evidence type="ECO:0000256" key="1">
    <source>
        <dbReference type="SAM" id="MobiDB-lite"/>
    </source>
</evidence>
<sequence length="236" mass="24507">MASKGPKQQDTAAPKPAQPKKPAATRKKTSAPAAAKAEAKPAETAAAPVAAAAETTPQETAKIETAPVPTGTPEPAAKAEAPAAINEEVIAMEATAETTINRAQAMFSDFNDRTKAAVEKSTKMAEEMNDFAKGNVEALVESGKITAKGFESMGQEAAEFGRKSFEEATAAFKNMASVKTPADFFKLQSDYVRGAFDAYVAEASKTTEAMLKLAGDASQPISSRFAVAADKAKAVA</sequence>
<dbReference type="EMBL" id="CP049109">
    <property type="protein sequence ID" value="QIG81676.1"/>
    <property type="molecule type" value="Genomic_DNA"/>
</dbReference>
<keyword evidence="4" id="KW-1185">Reference proteome</keyword>
<dbReference type="RefSeq" id="WP_165328603.1">
    <property type="nucleotide sequence ID" value="NZ_CP049109.1"/>
</dbReference>
<dbReference type="InterPro" id="IPR010127">
    <property type="entry name" value="Phasin_subfam-1"/>
</dbReference>
<proteinExistence type="predicted"/>
<gene>
    <name evidence="3" type="ORF">G5C33_19075</name>
</gene>
<dbReference type="Proteomes" id="UP000501568">
    <property type="component" value="Chromosome"/>
</dbReference>
<dbReference type="Pfam" id="PF09361">
    <property type="entry name" value="Phasin_2"/>
    <property type="match status" value="1"/>
</dbReference>
<evidence type="ECO:0000313" key="4">
    <source>
        <dbReference type="Proteomes" id="UP000501568"/>
    </source>
</evidence>